<organism evidence="5 6">
    <name type="scientific">Globisporangium ultimum (strain ATCC 200006 / CBS 805.95 / DAOM BR144)</name>
    <name type="common">Pythium ultimum</name>
    <dbReference type="NCBI Taxonomy" id="431595"/>
    <lineage>
        <taxon>Eukaryota</taxon>
        <taxon>Sar</taxon>
        <taxon>Stramenopiles</taxon>
        <taxon>Oomycota</taxon>
        <taxon>Peronosporomycetes</taxon>
        <taxon>Pythiales</taxon>
        <taxon>Pythiaceae</taxon>
        <taxon>Globisporangium</taxon>
    </lineage>
</organism>
<feature type="domain" description="COP9 signalosome complex subunit 3 N-terminal helical repeats" evidence="4">
    <location>
        <begin position="2837"/>
        <end position="3054"/>
    </location>
</feature>
<dbReference type="Gene3D" id="3.30.565.10">
    <property type="entry name" value="Histidine kinase-like ATPase, C-terminal domain"/>
    <property type="match status" value="1"/>
</dbReference>
<proteinExistence type="predicted"/>
<dbReference type="SUPFAM" id="SSF55874">
    <property type="entry name" value="ATPase domain of HSP90 chaperone/DNA topoisomerase II/histidine kinase"/>
    <property type="match status" value="1"/>
</dbReference>
<evidence type="ECO:0000259" key="4">
    <source>
        <dbReference type="Pfam" id="PF22788"/>
    </source>
</evidence>
<name>K3X6B9_GLOUD</name>
<feature type="region of interest" description="Disordered" evidence="1">
    <location>
        <begin position="1"/>
        <end position="81"/>
    </location>
</feature>
<dbReference type="InterPro" id="IPR036890">
    <property type="entry name" value="HATPase_C_sf"/>
</dbReference>
<evidence type="ECO:0000256" key="1">
    <source>
        <dbReference type="SAM" id="MobiDB-lite"/>
    </source>
</evidence>
<dbReference type="InterPro" id="IPR052957">
    <property type="entry name" value="Auxin_embryo_med"/>
</dbReference>
<dbReference type="EMBL" id="GL376588">
    <property type="status" value="NOT_ANNOTATED_CDS"/>
    <property type="molecule type" value="Genomic_DNA"/>
</dbReference>
<dbReference type="InParanoid" id="K3X6B9"/>
<dbReference type="NCBIfam" id="NF047352">
    <property type="entry name" value="P_loop_sacsin"/>
    <property type="match status" value="1"/>
</dbReference>
<evidence type="ECO:0000259" key="3">
    <source>
        <dbReference type="Pfam" id="PF13020"/>
    </source>
</evidence>
<dbReference type="OMA" id="MGYILPY"/>
<feature type="compositionally biased region" description="Low complexity" evidence="1">
    <location>
        <begin position="44"/>
        <end position="57"/>
    </location>
</feature>
<reference evidence="6" key="2">
    <citation type="submission" date="2010-04" db="EMBL/GenBank/DDBJ databases">
        <authorList>
            <person name="Buell R."/>
            <person name="Hamilton J."/>
            <person name="Hostetler J."/>
        </authorList>
    </citation>
    <scope>NUCLEOTIDE SEQUENCE [LARGE SCALE GENOMIC DNA]</scope>
    <source>
        <strain evidence="6">DAOM:BR144</strain>
    </source>
</reference>
<feature type="region of interest" description="Disordered" evidence="1">
    <location>
        <begin position="450"/>
        <end position="477"/>
    </location>
</feature>
<dbReference type="Pfam" id="PF13020">
    <property type="entry name" value="NOV_C"/>
    <property type="match status" value="1"/>
</dbReference>
<evidence type="ECO:0000313" key="6">
    <source>
        <dbReference type="Proteomes" id="UP000019132"/>
    </source>
</evidence>
<dbReference type="PANTHER" id="PTHR32387:SF0">
    <property type="entry name" value="PROTEIN NO VEIN"/>
    <property type="match status" value="1"/>
</dbReference>
<dbReference type="InterPro" id="IPR055089">
    <property type="entry name" value="COP9_N"/>
</dbReference>
<dbReference type="EnsemblProtists" id="PYU1_T012768">
    <property type="protein sequence ID" value="PYU1_T012768"/>
    <property type="gene ID" value="PYU1_G012742"/>
</dbReference>
<feature type="compositionally biased region" description="Basic and acidic residues" evidence="1">
    <location>
        <begin position="509"/>
        <end position="524"/>
    </location>
</feature>
<accession>K3X6B9</accession>
<feature type="region of interest" description="Disordered" evidence="1">
    <location>
        <begin position="2482"/>
        <end position="2557"/>
    </location>
</feature>
<dbReference type="PANTHER" id="PTHR32387">
    <property type="entry name" value="WU:FJ29H11"/>
    <property type="match status" value="1"/>
</dbReference>
<dbReference type="HOGENOM" id="CLU_000228_0_0_1"/>
<keyword evidence="6" id="KW-1185">Reference proteome</keyword>
<evidence type="ECO:0000313" key="5">
    <source>
        <dbReference type="EnsemblProtists" id="PYU1_T012768"/>
    </source>
</evidence>
<dbReference type="InterPro" id="IPR024975">
    <property type="entry name" value="NOV_C"/>
</dbReference>
<dbReference type="SUPFAM" id="SSF81995">
    <property type="entry name" value="beta-sandwich domain of Sec23/24"/>
    <property type="match status" value="1"/>
</dbReference>
<feature type="region of interest" description="Disordered" evidence="1">
    <location>
        <begin position="3213"/>
        <end position="3251"/>
    </location>
</feature>
<feature type="domain" description="Protein NO VEIN C-terminal" evidence="3">
    <location>
        <begin position="2624"/>
        <end position="2713"/>
    </location>
</feature>
<dbReference type="eggNOG" id="KOG2582">
    <property type="taxonomic scope" value="Eukaryota"/>
</dbReference>
<feature type="domain" description="PCI" evidence="2">
    <location>
        <begin position="3086"/>
        <end position="3167"/>
    </location>
</feature>
<feature type="region of interest" description="Disordered" evidence="1">
    <location>
        <begin position="1017"/>
        <end position="1036"/>
    </location>
</feature>
<feature type="region of interest" description="Disordered" evidence="1">
    <location>
        <begin position="499"/>
        <end position="539"/>
    </location>
</feature>
<dbReference type="Pfam" id="PF22788">
    <property type="entry name" value="COP9_hel_rpt"/>
    <property type="match status" value="1"/>
</dbReference>
<reference evidence="6" key="1">
    <citation type="journal article" date="2010" name="Genome Biol.">
        <title>Genome sequence of the necrotrophic plant pathogen Pythium ultimum reveals original pathogenicity mechanisms and effector repertoire.</title>
        <authorList>
            <person name="Levesque C.A."/>
            <person name="Brouwer H."/>
            <person name="Cano L."/>
            <person name="Hamilton J.P."/>
            <person name="Holt C."/>
            <person name="Huitema E."/>
            <person name="Raffaele S."/>
            <person name="Robideau G.P."/>
            <person name="Thines M."/>
            <person name="Win J."/>
            <person name="Zerillo M.M."/>
            <person name="Beakes G.W."/>
            <person name="Boore J.L."/>
            <person name="Busam D."/>
            <person name="Dumas B."/>
            <person name="Ferriera S."/>
            <person name="Fuerstenberg S.I."/>
            <person name="Gachon C.M."/>
            <person name="Gaulin E."/>
            <person name="Govers F."/>
            <person name="Grenville-Briggs L."/>
            <person name="Horner N."/>
            <person name="Hostetler J."/>
            <person name="Jiang R.H."/>
            <person name="Johnson J."/>
            <person name="Krajaejun T."/>
            <person name="Lin H."/>
            <person name="Meijer H.J."/>
            <person name="Moore B."/>
            <person name="Morris P."/>
            <person name="Phuntmart V."/>
            <person name="Puiu D."/>
            <person name="Shetty J."/>
            <person name="Stajich J.E."/>
            <person name="Tripathy S."/>
            <person name="Wawra S."/>
            <person name="van West P."/>
            <person name="Whitty B.R."/>
            <person name="Coutinho P.M."/>
            <person name="Henrissat B."/>
            <person name="Martin F."/>
            <person name="Thomas P.D."/>
            <person name="Tyler B.M."/>
            <person name="De Vries R.P."/>
            <person name="Kamoun S."/>
            <person name="Yandell M."/>
            <person name="Tisserat N."/>
            <person name="Buell C.R."/>
        </authorList>
    </citation>
    <scope>NUCLEOTIDE SEQUENCE</scope>
    <source>
        <strain evidence="6">DAOM:BR144</strain>
    </source>
</reference>
<feature type="compositionally biased region" description="Pro residues" evidence="1">
    <location>
        <begin position="65"/>
        <end position="81"/>
    </location>
</feature>
<feature type="compositionally biased region" description="Acidic residues" evidence="1">
    <location>
        <begin position="2516"/>
        <end position="2525"/>
    </location>
</feature>
<dbReference type="Pfam" id="PF01399">
    <property type="entry name" value="PCI"/>
    <property type="match status" value="1"/>
</dbReference>
<evidence type="ECO:0000259" key="2">
    <source>
        <dbReference type="Pfam" id="PF01399"/>
    </source>
</evidence>
<protein>
    <recommendedName>
        <fullName evidence="7">Protein NO VEIN C-terminal domain-containing protein</fullName>
    </recommendedName>
</protein>
<dbReference type="Proteomes" id="UP000019132">
    <property type="component" value="Unassembled WGS sequence"/>
</dbReference>
<dbReference type="STRING" id="431595.K3X6B9"/>
<dbReference type="InterPro" id="IPR000717">
    <property type="entry name" value="PCI_dom"/>
</dbReference>
<feature type="compositionally biased region" description="Polar residues" evidence="1">
    <location>
        <begin position="2542"/>
        <end position="2556"/>
    </location>
</feature>
<reference evidence="5" key="3">
    <citation type="submission" date="2015-02" db="UniProtKB">
        <authorList>
            <consortium name="EnsemblProtists"/>
        </authorList>
    </citation>
    <scope>IDENTIFICATION</scope>
    <source>
        <strain evidence="5">DAOM BR144</strain>
    </source>
</reference>
<dbReference type="VEuPathDB" id="FungiDB:PYU1_G012742"/>
<evidence type="ECO:0008006" key="7">
    <source>
        <dbReference type="Google" id="ProtNLM"/>
    </source>
</evidence>
<sequence length="3251" mass="365020">MRRSSAGANGNGGGRGNRNWKHFQQQHPQASAPQYRPPYPPPQQQQHQATAGYAHHQPLSHARLPTPPPPPIAGRPVNPPLPASPSVLPAIQNDVVAFVESMRSGRSHPSAPPSALNVYSITQAICTHFHVNEFEELLGISPMQLPVLRQVHTLNQRVWTFVTCFVQSRRINTLYECFQAFLMHEGIRDFHELRIGNSFLHTEAVQSMYPGAVAMLNVSTRDILSHLRQFETILGHDAFRNSSHIDRNQFLQYLSQQYRQPNVEAVGVSIDPTGFGVYIGLLRRLSNQEMKEMKSIEQEFQKGIAEKVFEVTKEKFSAENRKRALEDILQNHLNSSESKQDEAVAVSGWKKRARHGGTTSLSLEMLKRVTDVDVYLDNVLRRRASSDQQTNKKQISSQEIAETDLKIRNQLTRFLMATQKSKNHSRIKVVTWVLCGIMAKIHALLPHDDKLPDEKAEGVQEGTAEQQKKEDDDDSGDECDCCCVGIDTCKCSCTCVCHSNSSGEEEGENESKSGEREDEVKTQPERSSVISKKPDQRAETTLTLDKVKSEIEQCLNKFTESNRIESFEQLLMCFISLEIDMQAVLGAKPQSSRSGVTQDRSVLELVLEQWNESMADEGKRNQGWVQSFEQLMTNKSCAGGSKSADRSEVVSFIQQCVLTLNSASHSQETKRDMIQQVATRTRLEFSLDTLTEMGIESMGEIVEEAQLAVERNETTASIVKYSSALLSTKDLHYDPENSVALPGEPLRLKKSDEAIAELLRCPYFVDIAQFTNWQQCYAPYCGSLRYFIRTHEMILLDHASSSRSLMFLYCLNGVILRINEDSTPSALEMLISSTASRGVQVPSRQIALHLTSMIVKNGGESNFPKQLIQAHLRNLFTSVNSSLTQANSNIASTIERHVLEIVLCVPNEFAGWVYKLLEEVVVSGSSELERSMFAGRVWEVCGNDAEKVSLSTIGRLVNCAEWIDKLDATQNLKFSSADDAVKESRVSVPSQPPVNVKFSSDNMQAIADRFTRADQPVESKLPVTSADGGGSEADEHGFLSPPESCYECINQIRKEQFGIGLNIQDKATSSVLKIQQQRLERALKRLSDELYSENTHFVLELLQNADDNSYRPGEIARGEFILTTNQEIIFHNNERGFTPANIQAICDVGASTKSSLDSNTSIGKKGIGFKSVFKISDSPQVHSNGFHIRFHSKSEEHGTGLGYILPYWIDSQSEWQSRPGTTFVLPLNSSSMQRKDEISESLLAFEPSILLFLRRIQELRIKDDVYNQKLHFLKEESDRDNHQNVQLFSQIRQKNSDNVQVSQQQWLIIKKSLPAPAAFSTSSDQARVAEIALALPLPDSSTSAGDRPPLQQVFAYLPLRSYGFRFILQGDFEVPSSREAIVNGSEWNQWLISQFTLIMRQAVVSYVDELLLTGFDLVHGARHLLSLLPLENEIQAPFRGIVLDIMREISLVPFLPSCTTSEDSTLEMMCPVELLDAWEMVQDEEILSVLMQDQDLLFSTLHKKILHLELSKNMPIVLKNQLRIEKLKVSHILQLLSHAPEKNSVTWTVNILRVLGKLWKKDRNSDLLLQELRLVKCFPLQDQSTTKWISLMDTNDALFLPLLHNDTREQDQKQPQDLQSLYGGLHVLDGEFAAALNTMPDTRSFLIGQVKLKTIEDHDLISHHIVPKMISLGMEHFEAASEQWHSAKSTMTSYTRFLASHVASCRHCPVRNVIEEGMQLYTSTNTMVSVTATNLLVVLPSTVREMPQLTKWLLEKLSESGGTVFTVVALDYFGDYHSDKVDATNSMWHKLLVETCQLPELFDVTDPRSVVGVKQLLLWTQAEATSSLKDSISEELAQLLDKHWPAGLEHIVPDEVTELWQTSKWLKGSDGEFHQPSSLWVSSPATKALFSESMVPYSTISWTNETLTEEILKLKKDPSLDDALKVLFGLSSRGESYVLELSQLTRLYSFLWEQAQGGESNAQAVKQAFDGQTLIFVNNENAKANKFAGKNDVVWSSTEYNGNLVALEQLYPISLRDFFTEICGIDKKPSILSLCARLSQLKDQPQEYNSKKRWKRVVLPVLKVFAKHAKKSSATKEELRRMRKCLKTVPWLPVSRPSADGASFVCCSTKDEPVLPATDDERGLQKLLISLWKDCKDLKPDRMNLVALDTELTEELDPVFKVVKLRSLRSHILSHPSKWCMWVSEVVNSLSGGENKQRKKITTLVKSLVVIWSNAYALDSNEWAKEDPSFQWTLQQGAFFPTLRAQQFSKPVDLFINDQSELPQGDFVGSHQNQQQEIGILSLFPWTYFVDLQQQNMGEVTHVRDFLITFCGAKSLKSHLTHEVIALGALKESSDLFRLKVQESIGVAQRFLFHHHRVCYGQLPQSEIVRMCRDLKCVMVAADDGGFHVVYRVGNTFSLRHTSLPCFFDTSAPSPVLYMNRANGDSDMSRFYEVLMEISRKWFGAQLAATVANVMYLASMQPSADLMEKWLVDTQQLMPLDPSEAGPLWTNPSRARVESSVTCEDQQRKRSRSLLEDGELDDENEVSSTNKRPRYDMLPTAASLSDDSATTHTMDPSNRPFEFGNHPPALPPSVYAGNSGYHQPFPPPPLPPANSGSVGSAADQVLTVGNSMTKDEREAIGRWGEEYVYKQLVASHKDNDAVEVEWVNEHEESGRPYDITISSGGKVTEYVEVKSTRTMEKAVFEISMNELDQAAIHGSSYCIYRVFNAGNDTLCRVIRMKNPIALVRQKKVQLALVMHFKTRKKSNAEEAAAPIVMATPSSPVASSASTATAPLNAWGPLKILQDHLAAEERFLDGEKDRKQTDLMLARFLSSEELLRAIKVASIEQLDLALAHDALAVERKPQSFFLLLSAKASKMEQWRARRTTPEVKQQFAAASGRFLSQISQFLYQVPVSVASKEISRVSSLSVLYSAIAIDLKVSIKTLFPLKSLLRRFHQHGHTELTPIHSQFFYLCLHAKCYSAAMEILDQPLFEIHAQHGLVSSVDFLSYAYYGGLLYVGQKRYEEAIEFFTMACTAPAVSLSAFVIESYKKLVLVSLILSGEPPVLPKYTPFVVTRHVETHCVAYVELSKAFSPAKDVEKCVEVAQKHGAVFLKDGNVGLVKQVLDALKQKKLLQLTRTYVTIALGEMTKASGWDESEAVVAEKMLLELIAKGEMAAVIDKHKAMVKFVLEDEESDGAYAGDAMLQLQEEMQKLMLVSSQLRAMDAEIVTSAKFQSRMQKDKERRQQRGGAHNQQGDDRLSLGAGGMDTME</sequence>